<proteinExistence type="predicted"/>
<evidence type="ECO:0000313" key="1">
    <source>
        <dbReference type="EMBL" id="JAH68330.1"/>
    </source>
</evidence>
<dbReference type="AlphaFoldDB" id="A0A0E9UT18"/>
<dbReference type="EMBL" id="GBXM01040247">
    <property type="protein sequence ID" value="JAH68330.1"/>
    <property type="molecule type" value="Transcribed_RNA"/>
</dbReference>
<reference evidence="1" key="2">
    <citation type="journal article" date="2015" name="Fish Shellfish Immunol.">
        <title>Early steps in the European eel (Anguilla anguilla)-Vibrio vulnificus interaction in the gills: Role of the RtxA13 toxin.</title>
        <authorList>
            <person name="Callol A."/>
            <person name="Pajuelo D."/>
            <person name="Ebbesson L."/>
            <person name="Teles M."/>
            <person name="MacKenzie S."/>
            <person name="Amaro C."/>
        </authorList>
    </citation>
    <scope>NUCLEOTIDE SEQUENCE</scope>
</reference>
<sequence length="55" mass="6479">MIFSHMYPHLILHSKILLLTKRNSPTIKKSFCQTIYESSTDLQFLVILFIPSHVF</sequence>
<accession>A0A0E9UT18</accession>
<protein>
    <submittedName>
        <fullName evidence="1">Uncharacterized protein</fullName>
    </submittedName>
</protein>
<organism evidence="1">
    <name type="scientific">Anguilla anguilla</name>
    <name type="common">European freshwater eel</name>
    <name type="synonym">Muraena anguilla</name>
    <dbReference type="NCBI Taxonomy" id="7936"/>
    <lineage>
        <taxon>Eukaryota</taxon>
        <taxon>Metazoa</taxon>
        <taxon>Chordata</taxon>
        <taxon>Craniata</taxon>
        <taxon>Vertebrata</taxon>
        <taxon>Euteleostomi</taxon>
        <taxon>Actinopterygii</taxon>
        <taxon>Neopterygii</taxon>
        <taxon>Teleostei</taxon>
        <taxon>Anguilliformes</taxon>
        <taxon>Anguillidae</taxon>
        <taxon>Anguilla</taxon>
    </lineage>
</organism>
<reference evidence="1" key="1">
    <citation type="submission" date="2014-11" db="EMBL/GenBank/DDBJ databases">
        <authorList>
            <person name="Amaro Gonzalez C."/>
        </authorList>
    </citation>
    <scope>NUCLEOTIDE SEQUENCE</scope>
</reference>
<name>A0A0E9UT18_ANGAN</name>